<feature type="compositionally biased region" description="Gly residues" evidence="1">
    <location>
        <begin position="35"/>
        <end position="44"/>
    </location>
</feature>
<feature type="region of interest" description="Disordered" evidence="1">
    <location>
        <begin position="1"/>
        <end position="87"/>
    </location>
</feature>
<evidence type="ECO:0000313" key="3">
    <source>
        <dbReference type="Proteomes" id="UP000823388"/>
    </source>
</evidence>
<dbReference type="PANTHER" id="PTHR34303:SF8">
    <property type="entry name" value="OS09G0372600 PROTEIN"/>
    <property type="match status" value="1"/>
</dbReference>
<dbReference type="AlphaFoldDB" id="A0A8T0X8J9"/>
<feature type="compositionally biased region" description="Basic and acidic residues" evidence="1">
    <location>
        <begin position="1"/>
        <end position="12"/>
    </location>
</feature>
<evidence type="ECO:0000256" key="1">
    <source>
        <dbReference type="SAM" id="MobiDB-lite"/>
    </source>
</evidence>
<proteinExistence type="predicted"/>
<protein>
    <submittedName>
        <fullName evidence="2">Uncharacterized protein</fullName>
    </submittedName>
</protein>
<reference evidence="2" key="1">
    <citation type="submission" date="2020-05" db="EMBL/GenBank/DDBJ databases">
        <title>WGS assembly of Panicum virgatum.</title>
        <authorList>
            <person name="Lovell J.T."/>
            <person name="Jenkins J."/>
            <person name="Shu S."/>
            <person name="Juenger T.E."/>
            <person name="Schmutz J."/>
        </authorList>
    </citation>
    <scope>NUCLEOTIDE SEQUENCE</scope>
    <source>
        <strain evidence="2">AP13</strain>
    </source>
</reference>
<gene>
    <name evidence="2" type="ORF">PVAP13_1KG069642</name>
</gene>
<keyword evidence="3" id="KW-1185">Reference proteome</keyword>
<feature type="compositionally biased region" description="Gly residues" evidence="1">
    <location>
        <begin position="318"/>
        <end position="328"/>
    </location>
</feature>
<feature type="region of interest" description="Disordered" evidence="1">
    <location>
        <begin position="304"/>
        <end position="339"/>
    </location>
</feature>
<feature type="compositionally biased region" description="Polar residues" evidence="1">
    <location>
        <begin position="329"/>
        <end position="339"/>
    </location>
</feature>
<accession>A0A8T0X8J9</accession>
<sequence length="547" mass="59695">MGEALRRQERLLDATLPRLGMPGSTPFPFRRSGAAVGGSGGGPFGSVRGASSDDPEEIESGSDSSDTLPEEPSLPSSPAPAPSPGSFIPVEPAVNDLAEVFMPPGAMTWSLRFAFVYIEPLAVNPGVVIRHALEDVAGDPYYLLRPSSRGAMLLEFPSPEAREEIVRRSPFQYGNRRIVVERHENSDNRFFMDFSFFADVAATDFPIEHWFESNIRAAFASIGNTCCIDSRCLTGADYSNIRVVLKLAHHGSVPHKLIVRNGAGGLATVVDLHVVRIWSQPSDMPDPYDYDFAVYGFALPGAQGAHPPPPAPPRASGAGTGNQRGGYGSTSFRTRTQGQPRLPRVPLSLFFSFLCFLTRPCSFSAMHLSYLRAMLLLRIRTRQLSEQVATLPRALACATIDLPCGDGGSVGELGPMTMEFCPRLSPLQQPAPAVEEDVELHELSRRKIRGRKRRILHSVHKERRSARLAAKEPAVYVGAVDKASRVKEAKLNMSGVSRSLSEAMVESGILHRPAPSAIPVSKLRKMGRSCIARRRLQELDAVVIPRR</sequence>
<dbReference type="EMBL" id="CM029037">
    <property type="protein sequence ID" value="KAG2655755.1"/>
    <property type="molecule type" value="Genomic_DNA"/>
</dbReference>
<comment type="caution">
    <text evidence="2">The sequence shown here is derived from an EMBL/GenBank/DDBJ whole genome shotgun (WGS) entry which is preliminary data.</text>
</comment>
<organism evidence="2 3">
    <name type="scientific">Panicum virgatum</name>
    <name type="common">Blackwell switchgrass</name>
    <dbReference type="NCBI Taxonomy" id="38727"/>
    <lineage>
        <taxon>Eukaryota</taxon>
        <taxon>Viridiplantae</taxon>
        <taxon>Streptophyta</taxon>
        <taxon>Embryophyta</taxon>
        <taxon>Tracheophyta</taxon>
        <taxon>Spermatophyta</taxon>
        <taxon>Magnoliopsida</taxon>
        <taxon>Liliopsida</taxon>
        <taxon>Poales</taxon>
        <taxon>Poaceae</taxon>
        <taxon>PACMAD clade</taxon>
        <taxon>Panicoideae</taxon>
        <taxon>Panicodae</taxon>
        <taxon>Paniceae</taxon>
        <taxon>Panicinae</taxon>
        <taxon>Panicum</taxon>
        <taxon>Panicum sect. Hiantes</taxon>
    </lineage>
</organism>
<dbReference type="PANTHER" id="PTHR34303">
    <property type="entry name" value="OS01G0890400 PROTEIN-RELATED"/>
    <property type="match status" value="1"/>
</dbReference>
<evidence type="ECO:0000313" key="2">
    <source>
        <dbReference type="EMBL" id="KAG2655755.1"/>
    </source>
</evidence>
<name>A0A8T0X8J9_PANVG</name>
<dbReference type="Proteomes" id="UP000823388">
    <property type="component" value="Chromosome 1K"/>
</dbReference>